<accession>A0A4P8QPT3</accession>
<name>A0A4P8QPT3_9GAMM</name>
<feature type="domain" description="ABC-type transport auxiliary lipoprotein component" evidence="1">
    <location>
        <begin position="54"/>
        <end position="126"/>
    </location>
</feature>
<proteinExistence type="predicted"/>
<keyword evidence="3" id="KW-1185">Reference proteome</keyword>
<dbReference type="AlphaFoldDB" id="A0A4P8QPT3"/>
<dbReference type="Proteomes" id="UP000299580">
    <property type="component" value="Chromosome"/>
</dbReference>
<organism evidence="2 3">
    <name type="scientific">Brenneria rubrifaciens</name>
    <dbReference type="NCBI Taxonomy" id="55213"/>
    <lineage>
        <taxon>Bacteria</taxon>
        <taxon>Pseudomonadati</taxon>
        <taxon>Pseudomonadota</taxon>
        <taxon>Gammaproteobacteria</taxon>
        <taxon>Enterobacterales</taxon>
        <taxon>Pectobacteriaceae</taxon>
        <taxon>Brenneria</taxon>
    </lineage>
</organism>
<dbReference type="EMBL" id="CP034035">
    <property type="protein sequence ID" value="QCR09107.1"/>
    <property type="molecule type" value="Genomic_DNA"/>
</dbReference>
<evidence type="ECO:0000259" key="1">
    <source>
        <dbReference type="Pfam" id="PF03886"/>
    </source>
</evidence>
<evidence type="ECO:0000313" key="2">
    <source>
        <dbReference type="EMBL" id="QCR09107.1"/>
    </source>
</evidence>
<dbReference type="KEGG" id="brb:EH207_11575"/>
<protein>
    <recommendedName>
        <fullName evidence="1">ABC-type transport auxiliary lipoprotein component domain-containing protein</fullName>
    </recommendedName>
</protein>
<evidence type="ECO:0000313" key="3">
    <source>
        <dbReference type="Proteomes" id="UP000299580"/>
    </source>
</evidence>
<dbReference type="SUPFAM" id="SSF159594">
    <property type="entry name" value="XCC0632-like"/>
    <property type="match status" value="1"/>
</dbReference>
<dbReference type="OrthoDB" id="5949767at2"/>
<dbReference type="InterPro" id="IPR005586">
    <property type="entry name" value="ABC_trans_aux"/>
</dbReference>
<dbReference type="Pfam" id="PF03886">
    <property type="entry name" value="ABC_trans_aux"/>
    <property type="match status" value="1"/>
</dbReference>
<sequence length="138" mass="15565">MAAPLDHDRYRDIGFSDGGNDAFRLSTGYSAACRRACTARHTANRDTSGAIVVDNERGLSPLNDGIRTSLSTELIKRLDTQYVSGLARTEEIPVIRILVQLRRFDTWPGRFVKFEADWSLNLMDGEKHARLFMPQPTH</sequence>
<reference evidence="2 3" key="1">
    <citation type="submission" date="2018-11" db="EMBL/GenBank/DDBJ databases">
        <title>Genome sequences of Brenneria nigrifluens and Brenneria rubrifaciens.</title>
        <authorList>
            <person name="Poret-Peterson A.T."/>
            <person name="McClean A.E."/>
            <person name="Kluepfel D.A."/>
        </authorList>
    </citation>
    <scope>NUCLEOTIDE SEQUENCE [LARGE SCALE GENOMIC DNA]</scope>
    <source>
        <strain evidence="2 3">6D370</strain>
    </source>
</reference>
<gene>
    <name evidence="2" type="ORF">EH207_11575</name>
</gene>